<evidence type="ECO:0000256" key="6">
    <source>
        <dbReference type="ARBA" id="ARBA00023136"/>
    </source>
</evidence>
<dbReference type="Gene3D" id="1.10.3730.20">
    <property type="match status" value="1"/>
</dbReference>
<accession>A0AA90QWZ4</accession>
<evidence type="ECO:0000256" key="7">
    <source>
        <dbReference type="SAM" id="Phobius"/>
    </source>
</evidence>
<dbReference type="GO" id="GO:0005886">
    <property type="term" value="C:plasma membrane"/>
    <property type="evidence" value="ECO:0007669"/>
    <property type="project" value="UniProtKB-SubCell"/>
</dbReference>
<keyword evidence="5 7" id="KW-1133">Transmembrane helix</keyword>
<feature type="transmembrane region" description="Helical" evidence="7">
    <location>
        <begin position="120"/>
        <end position="137"/>
    </location>
</feature>
<dbReference type="AlphaFoldDB" id="A0AA90QWZ4"/>
<evidence type="ECO:0000259" key="8">
    <source>
        <dbReference type="Pfam" id="PF00892"/>
    </source>
</evidence>
<evidence type="ECO:0000256" key="3">
    <source>
        <dbReference type="ARBA" id="ARBA00022475"/>
    </source>
</evidence>
<evidence type="ECO:0000256" key="1">
    <source>
        <dbReference type="ARBA" id="ARBA00004651"/>
    </source>
</evidence>
<feature type="domain" description="EamA" evidence="8">
    <location>
        <begin position="147"/>
        <end position="281"/>
    </location>
</feature>
<feature type="transmembrane region" description="Helical" evidence="7">
    <location>
        <begin position="33"/>
        <end position="53"/>
    </location>
</feature>
<proteinExistence type="inferred from homology"/>
<keyword evidence="4 7" id="KW-0812">Transmembrane</keyword>
<dbReference type="RefSeq" id="WP_235824776.1">
    <property type="nucleotide sequence ID" value="NZ_JAVGVR010000001.1"/>
</dbReference>
<keyword evidence="3" id="KW-1003">Cell membrane</keyword>
<evidence type="ECO:0000256" key="2">
    <source>
        <dbReference type="ARBA" id="ARBA00007362"/>
    </source>
</evidence>
<evidence type="ECO:0000256" key="5">
    <source>
        <dbReference type="ARBA" id="ARBA00022989"/>
    </source>
</evidence>
<feature type="transmembrane region" description="Helical" evidence="7">
    <location>
        <begin position="178"/>
        <end position="195"/>
    </location>
</feature>
<gene>
    <name evidence="9" type="ORF">RCG21_27865</name>
</gene>
<reference evidence="9" key="1">
    <citation type="submission" date="2023-08" db="EMBL/GenBank/DDBJ databases">
        <title>Nitrogen cycling bacteria in agricultural field soils.</title>
        <authorList>
            <person name="Jang J."/>
        </authorList>
    </citation>
    <scope>NUCLEOTIDE SEQUENCE</scope>
    <source>
        <strain evidence="9">PS3-36</strain>
    </source>
</reference>
<comment type="similarity">
    <text evidence="2">Belongs to the EamA transporter family.</text>
</comment>
<evidence type="ECO:0000313" key="10">
    <source>
        <dbReference type="Proteomes" id="UP001178888"/>
    </source>
</evidence>
<dbReference type="PANTHER" id="PTHR32322:SF18">
    <property type="entry name" value="S-ADENOSYLMETHIONINE_S-ADENOSYLHOMOCYSTEINE TRANSPORTER"/>
    <property type="match status" value="1"/>
</dbReference>
<keyword evidence="10" id="KW-1185">Reference proteome</keyword>
<feature type="transmembrane region" description="Helical" evidence="7">
    <location>
        <begin position="65"/>
        <end position="87"/>
    </location>
</feature>
<comment type="subcellular location">
    <subcellularLocation>
        <location evidence="1">Cell membrane</location>
        <topology evidence="1">Multi-pass membrane protein</topology>
    </subcellularLocation>
</comment>
<sequence>MMIRNYLLLLFCVTCWGSNFIFGAILVKEFSPMLLSALRLFFIAIFIVIYALKCKKWKRIDRKDWLFFILLGLVGVFINHWTFYAALETADPTTSAIILALAPITTALLASVFLGEKLTLNLSIGMIMAFMGVFFVITNGDHLHFSIGIVWIFITMLSFSISMIMVKKLTERYHSITITVYSTIIGFSSLAPVALTTESPLKMSRDYGPWILLIITAIIMHGVCTLIWNSQIEKVGASKASLFMNLEPFIAMIVGLIVLKINITRSQILGSILIIIGVIIATQLKDKLVNKENSLVNYQEYVDAIKNLKRHKREY</sequence>
<dbReference type="SUPFAM" id="SSF103481">
    <property type="entry name" value="Multidrug resistance efflux transporter EmrE"/>
    <property type="match status" value="2"/>
</dbReference>
<feature type="transmembrane region" description="Helical" evidence="7">
    <location>
        <begin position="267"/>
        <end position="284"/>
    </location>
</feature>
<feature type="domain" description="EamA" evidence="8">
    <location>
        <begin position="6"/>
        <end position="137"/>
    </location>
</feature>
<dbReference type="Pfam" id="PF00892">
    <property type="entry name" value="EamA"/>
    <property type="match status" value="2"/>
</dbReference>
<dbReference type="InterPro" id="IPR050638">
    <property type="entry name" value="AA-Vitamin_Transporters"/>
</dbReference>
<feature type="transmembrane region" description="Helical" evidence="7">
    <location>
        <begin position="240"/>
        <end position="261"/>
    </location>
</feature>
<comment type="caution">
    <text evidence="9">The sequence shown here is derived from an EMBL/GenBank/DDBJ whole genome shotgun (WGS) entry which is preliminary data.</text>
</comment>
<evidence type="ECO:0000256" key="4">
    <source>
        <dbReference type="ARBA" id="ARBA00022692"/>
    </source>
</evidence>
<organism evidence="9 10">
    <name type="scientific">Bacillus salipaludis</name>
    <dbReference type="NCBI Taxonomy" id="2547811"/>
    <lineage>
        <taxon>Bacteria</taxon>
        <taxon>Bacillati</taxon>
        <taxon>Bacillota</taxon>
        <taxon>Bacilli</taxon>
        <taxon>Bacillales</taxon>
        <taxon>Bacillaceae</taxon>
        <taxon>Bacillus</taxon>
    </lineage>
</organism>
<feature type="transmembrane region" description="Helical" evidence="7">
    <location>
        <begin position="93"/>
        <end position="113"/>
    </location>
</feature>
<dbReference type="EMBL" id="JAVGVR010000001">
    <property type="protein sequence ID" value="MDQ6600092.1"/>
    <property type="molecule type" value="Genomic_DNA"/>
</dbReference>
<protein>
    <submittedName>
        <fullName evidence="9">DMT family transporter</fullName>
    </submittedName>
</protein>
<feature type="transmembrane region" description="Helical" evidence="7">
    <location>
        <begin position="143"/>
        <end position="166"/>
    </location>
</feature>
<evidence type="ECO:0000313" key="9">
    <source>
        <dbReference type="EMBL" id="MDQ6600092.1"/>
    </source>
</evidence>
<feature type="transmembrane region" description="Helical" evidence="7">
    <location>
        <begin position="207"/>
        <end position="228"/>
    </location>
</feature>
<keyword evidence="6 7" id="KW-0472">Membrane</keyword>
<dbReference type="InterPro" id="IPR000620">
    <property type="entry name" value="EamA_dom"/>
</dbReference>
<dbReference type="PANTHER" id="PTHR32322">
    <property type="entry name" value="INNER MEMBRANE TRANSPORTER"/>
    <property type="match status" value="1"/>
</dbReference>
<dbReference type="InterPro" id="IPR037185">
    <property type="entry name" value="EmrE-like"/>
</dbReference>
<dbReference type="Proteomes" id="UP001178888">
    <property type="component" value="Unassembled WGS sequence"/>
</dbReference>
<name>A0AA90QWZ4_9BACI</name>